<dbReference type="Pfam" id="PF08501">
    <property type="entry name" value="Shikimate_dh_N"/>
    <property type="match status" value="1"/>
</dbReference>
<reference evidence="7 8" key="1">
    <citation type="submission" date="2014-10" db="EMBL/GenBank/DDBJ databases">
        <title>Draft genome sequence of Novosphingobium subterraneum DSM 12447.</title>
        <authorList>
            <person name="Gan H.M."/>
            <person name="Gan H.Y."/>
            <person name="Savka M.A."/>
        </authorList>
    </citation>
    <scope>NUCLEOTIDE SEQUENCE [LARGE SCALE GENOMIC DNA]</scope>
    <source>
        <strain evidence="7 8">DSM 12447</strain>
    </source>
</reference>
<comment type="pathway">
    <text evidence="1 4">Metabolic intermediate biosynthesis; chorismate biosynthesis; chorismate from D-erythrose 4-phosphate and phosphoenolpyruvate: step 4/7.</text>
</comment>
<dbReference type="Pfam" id="PF18317">
    <property type="entry name" value="SDH_C"/>
    <property type="match status" value="1"/>
</dbReference>
<evidence type="ECO:0000259" key="5">
    <source>
        <dbReference type="Pfam" id="PF08501"/>
    </source>
</evidence>
<dbReference type="GO" id="GO:0004764">
    <property type="term" value="F:shikimate 3-dehydrogenase (NADP+) activity"/>
    <property type="evidence" value="ECO:0007669"/>
    <property type="project" value="UniProtKB-UniRule"/>
</dbReference>
<comment type="function">
    <text evidence="4">Involved in the biosynthesis of the chorismate, which leads to the biosynthesis of aromatic amino acids. Catalyzes the reversible NADPH linked reduction of 3-dehydroshikimate (DHSA) to yield shikimate (SA).</text>
</comment>
<dbReference type="InterPro" id="IPR041121">
    <property type="entry name" value="SDH_C"/>
</dbReference>
<dbReference type="EC" id="1.1.1.25" evidence="4"/>
<comment type="catalytic activity">
    <reaction evidence="4">
        <text>shikimate + NADP(+) = 3-dehydroshikimate + NADPH + H(+)</text>
        <dbReference type="Rhea" id="RHEA:17737"/>
        <dbReference type="ChEBI" id="CHEBI:15378"/>
        <dbReference type="ChEBI" id="CHEBI:16630"/>
        <dbReference type="ChEBI" id="CHEBI:36208"/>
        <dbReference type="ChEBI" id="CHEBI:57783"/>
        <dbReference type="ChEBI" id="CHEBI:58349"/>
        <dbReference type="EC" id="1.1.1.25"/>
    </reaction>
</comment>
<dbReference type="GO" id="GO:0005829">
    <property type="term" value="C:cytosol"/>
    <property type="evidence" value="ECO:0007669"/>
    <property type="project" value="TreeGrafter"/>
</dbReference>
<protein>
    <recommendedName>
        <fullName evidence="4">Shikimate dehydrogenase (NADP(+))</fullName>
        <shortName evidence="4">SDH</shortName>
        <ecNumber evidence="4">1.1.1.25</ecNumber>
    </recommendedName>
</protein>
<feature type="binding site" evidence="4">
    <location>
        <position position="224"/>
    </location>
    <ligand>
        <name>shikimate</name>
        <dbReference type="ChEBI" id="CHEBI:36208"/>
    </ligand>
</feature>
<dbReference type="Gene3D" id="3.40.50.720">
    <property type="entry name" value="NAD(P)-binding Rossmann-like Domain"/>
    <property type="match status" value="1"/>
</dbReference>
<gene>
    <name evidence="4" type="primary">aroE</name>
    <name evidence="7" type="ORF">NJ75_02133</name>
</gene>
<evidence type="ECO:0000313" key="8">
    <source>
        <dbReference type="Proteomes" id="UP000031338"/>
    </source>
</evidence>
<accession>A0A0B8ZJT5</accession>
<evidence type="ECO:0000256" key="2">
    <source>
        <dbReference type="ARBA" id="ARBA00023002"/>
    </source>
</evidence>
<name>A0A0B8ZJT5_9SPHN</name>
<keyword evidence="3 4" id="KW-0057">Aromatic amino acid biosynthesis</keyword>
<feature type="binding site" evidence="4">
    <location>
        <begin position="130"/>
        <end position="134"/>
    </location>
    <ligand>
        <name>NADP(+)</name>
        <dbReference type="ChEBI" id="CHEBI:58349"/>
    </ligand>
</feature>
<feature type="active site" description="Proton acceptor" evidence="4">
    <location>
        <position position="70"/>
    </location>
</feature>
<dbReference type="EMBL" id="JRVC01000009">
    <property type="protein sequence ID" value="KHS46542.1"/>
    <property type="molecule type" value="Genomic_DNA"/>
</dbReference>
<dbReference type="RefSeq" id="WP_039334214.1">
    <property type="nucleotide sequence ID" value="NZ_JRVC01000009.1"/>
</dbReference>
<keyword evidence="8" id="KW-1185">Reference proteome</keyword>
<dbReference type="Proteomes" id="UP000031338">
    <property type="component" value="Unassembled WGS sequence"/>
</dbReference>
<dbReference type="InterPro" id="IPR013708">
    <property type="entry name" value="Shikimate_DH-bd_N"/>
</dbReference>
<dbReference type="GO" id="GO:0050661">
    <property type="term" value="F:NADP binding"/>
    <property type="evidence" value="ECO:0007669"/>
    <property type="project" value="TreeGrafter"/>
</dbReference>
<sequence>MILSGLLGRSILASRSPELHEKEAQAQGIALRYDLYDFSARGWADSDLPLVLKRLLDQGYSGFNVTYPFKQAVVSLLDELDETALSVGAVNTVSIRDGKLCGFNTDMAGFRDSIAEGLPGVALNNVVQLGAGGAGAAVANALLSLGVGTLQLVDVDENRARLLADDLAARFTNARIIALAPDAVEMAVADGIVNATPIGMNGKPGMPIAEDAVEARHWVADIIYFPPETELLCLARQRGCRTINGIGMVIGQAARAFEIITGRVADRSRMASSLV</sequence>
<dbReference type="HAMAP" id="MF_00222">
    <property type="entry name" value="Shikimate_DH_AroE"/>
    <property type="match status" value="1"/>
</dbReference>
<evidence type="ECO:0000259" key="6">
    <source>
        <dbReference type="Pfam" id="PF18317"/>
    </source>
</evidence>
<feature type="binding site" evidence="4">
    <location>
        <position position="91"/>
    </location>
    <ligand>
        <name>shikimate</name>
        <dbReference type="ChEBI" id="CHEBI:36208"/>
    </ligand>
</feature>
<dbReference type="AlphaFoldDB" id="A0A0B8ZJT5"/>
<dbReference type="UniPathway" id="UPA00053">
    <property type="reaction ID" value="UER00087"/>
</dbReference>
<dbReference type="InterPro" id="IPR022893">
    <property type="entry name" value="Shikimate_DH_fam"/>
</dbReference>
<dbReference type="NCBIfam" id="NF009201">
    <property type="entry name" value="PRK12549.1"/>
    <property type="match status" value="1"/>
</dbReference>
<dbReference type="InterPro" id="IPR046346">
    <property type="entry name" value="Aminoacid_DH-like_N_sf"/>
</dbReference>
<evidence type="ECO:0000256" key="3">
    <source>
        <dbReference type="ARBA" id="ARBA00023141"/>
    </source>
</evidence>
<dbReference type="GO" id="GO:0009073">
    <property type="term" value="P:aromatic amino acid family biosynthetic process"/>
    <property type="evidence" value="ECO:0007669"/>
    <property type="project" value="UniProtKB-KW"/>
</dbReference>
<comment type="caution">
    <text evidence="7">The sequence shown here is derived from an EMBL/GenBank/DDBJ whole genome shotgun (WGS) entry which is preliminary data.</text>
</comment>
<dbReference type="InterPro" id="IPR036291">
    <property type="entry name" value="NAD(P)-bd_dom_sf"/>
</dbReference>
<dbReference type="GO" id="GO:0019632">
    <property type="term" value="P:shikimate metabolic process"/>
    <property type="evidence" value="ECO:0007669"/>
    <property type="project" value="TreeGrafter"/>
</dbReference>
<dbReference type="GO" id="GO:0009423">
    <property type="term" value="P:chorismate biosynthetic process"/>
    <property type="evidence" value="ECO:0007669"/>
    <property type="project" value="UniProtKB-UniRule"/>
</dbReference>
<feature type="binding site" evidence="4">
    <location>
        <begin position="14"/>
        <end position="16"/>
    </location>
    <ligand>
        <name>shikimate</name>
        <dbReference type="ChEBI" id="CHEBI:36208"/>
    </ligand>
</feature>
<comment type="similarity">
    <text evidence="4">Belongs to the shikimate dehydrogenase family.</text>
</comment>
<evidence type="ECO:0000256" key="1">
    <source>
        <dbReference type="ARBA" id="ARBA00004871"/>
    </source>
</evidence>
<feature type="binding site" evidence="4">
    <location>
        <position position="252"/>
    </location>
    <ligand>
        <name>shikimate</name>
        <dbReference type="ChEBI" id="CHEBI:36208"/>
    </ligand>
</feature>
<comment type="subunit">
    <text evidence="4">Homodimer.</text>
</comment>
<evidence type="ECO:0000256" key="4">
    <source>
        <dbReference type="HAMAP-Rule" id="MF_00222"/>
    </source>
</evidence>
<feature type="domain" description="Shikimate dehydrogenase substrate binding N-terminal" evidence="5">
    <location>
        <begin position="6"/>
        <end position="93"/>
    </location>
</feature>
<dbReference type="Gene3D" id="3.40.50.10860">
    <property type="entry name" value="Leucine Dehydrogenase, chain A, domain 1"/>
    <property type="match status" value="1"/>
</dbReference>
<dbReference type="PANTHER" id="PTHR21089">
    <property type="entry name" value="SHIKIMATE DEHYDROGENASE"/>
    <property type="match status" value="1"/>
</dbReference>
<evidence type="ECO:0000313" key="7">
    <source>
        <dbReference type="EMBL" id="KHS46542.1"/>
    </source>
</evidence>
<dbReference type="GO" id="GO:0008652">
    <property type="term" value="P:amino acid biosynthetic process"/>
    <property type="evidence" value="ECO:0007669"/>
    <property type="project" value="UniProtKB-KW"/>
</dbReference>
<dbReference type="SUPFAM" id="SSF51735">
    <property type="entry name" value="NAD(P)-binding Rossmann-fold domains"/>
    <property type="match status" value="1"/>
</dbReference>
<dbReference type="STRING" id="48936.NJ75_02133"/>
<feature type="binding site" evidence="4">
    <location>
        <position position="222"/>
    </location>
    <ligand>
        <name>NADP(+)</name>
        <dbReference type="ChEBI" id="CHEBI:58349"/>
    </ligand>
</feature>
<dbReference type="SUPFAM" id="SSF53223">
    <property type="entry name" value="Aminoacid dehydrogenase-like, N-terminal domain"/>
    <property type="match status" value="1"/>
</dbReference>
<dbReference type="PANTHER" id="PTHR21089:SF1">
    <property type="entry name" value="BIFUNCTIONAL 3-DEHYDROQUINATE DEHYDRATASE_SHIKIMATE DEHYDROGENASE, CHLOROPLASTIC"/>
    <property type="match status" value="1"/>
</dbReference>
<feature type="binding site" evidence="4">
    <location>
        <position position="82"/>
    </location>
    <ligand>
        <name>NADP(+)</name>
        <dbReference type="ChEBI" id="CHEBI:58349"/>
    </ligand>
</feature>
<comment type="caution">
    <text evidence="4">Lacks conserved residue(s) required for the propagation of feature annotation.</text>
</comment>
<feature type="binding site" evidence="4">
    <location>
        <position position="106"/>
    </location>
    <ligand>
        <name>shikimate</name>
        <dbReference type="ChEBI" id="CHEBI:36208"/>
    </ligand>
</feature>
<keyword evidence="2 4" id="KW-0560">Oxidoreductase</keyword>
<dbReference type="CDD" id="cd01065">
    <property type="entry name" value="NAD_bind_Shikimate_DH"/>
    <property type="match status" value="1"/>
</dbReference>
<feature type="domain" description="SDH C-terminal" evidence="6">
    <location>
        <begin position="245"/>
        <end position="271"/>
    </location>
</feature>
<feature type="binding site" evidence="4">
    <location>
        <position position="66"/>
    </location>
    <ligand>
        <name>shikimate</name>
        <dbReference type="ChEBI" id="CHEBI:36208"/>
    </ligand>
</feature>
<keyword evidence="4" id="KW-0028">Amino-acid biosynthesis</keyword>
<proteinExistence type="inferred from homology"/>
<keyword evidence="4" id="KW-0521">NADP</keyword>
<feature type="binding site" evidence="4">
    <location>
        <position position="245"/>
    </location>
    <ligand>
        <name>NADP(+)</name>
        <dbReference type="ChEBI" id="CHEBI:58349"/>
    </ligand>
</feature>
<organism evidence="7 8">
    <name type="scientific">Novosphingobium subterraneum</name>
    <dbReference type="NCBI Taxonomy" id="48936"/>
    <lineage>
        <taxon>Bacteria</taxon>
        <taxon>Pseudomonadati</taxon>
        <taxon>Pseudomonadota</taxon>
        <taxon>Alphaproteobacteria</taxon>
        <taxon>Sphingomonadales</taxon>
        <taxon>Sphingomonadaceae</taxon>
        <taxon>Novosphingobium</taxon>
    </lineage>
</organism>
<dbReference type="PATRIC" id="fig|48936.3.peg.2141"/>